<proteinExistence type="predicted"/>
<gene>
    <name evidence="2" type="ORF">QQS21_001195</name>
</gene>
<feature type="region of interest" description="Disordered" evidence="1">
    <location>
        <begin position="90"/>
        <end position="112"/>
    </location>
</feature>
<evidence type="ECO:0000256" key="1">
    <source>
        <dbReference type="SAM" id="MobiDB-lite"/>
    </source>
</evidence>
<dbReference type="Proteomes" id="UP001251528">
    <property type="component" value="Unassembled WGS sequence"/>
</dbReference>
<reference evidence="2" key="1">
    <citation type="submission" date="2023-06" db="EMBL/GenBank/DDBJ databases">
        <title>Conoideocrella luteorostrata (Hypocreales: Clavicipitaceae), a potential biocontrol fungus for elongate hemlock scale in United States Christmas tree production areas.</title>
        <authorList>
            <person name="Barrett H."/>
            <person name="Lovett B."/>
            <person name="Macias A.M."/>
            <person name="Stajich J.E."/>
            <person name="Kasson M.T."/>
        </authorList>
    </citation>
    <scope>NUCLEOTIDE SEQUENCE</scope>
    <source>
        <strain evidence="2">ARSEF 14590</strain>
    </source>
</reference>
<keyword evidence="3" id="KW-1185">Reference proteome</keyword>
<dbReference type="AlphaFoldDB" id="A0AAJ0CXF2"/>
<evidence type="ECO:0000313" key="3">
    <source>
        <dbReference type="Proteomes" id="UP001251528"/>
    </source>
</evidence>
<feature type="compositionally biased region" description="Polar residues" evidence="1">
    <location>
        <begin position="581"/>
        <end position="591"/>
    </location>
</feature>
<organism evidence="2 3">
    <name type="scientific">Conoideocrella luteorostrata</name>
    <dbReference type="NCBI Taxonomy" id="1105319"/>
    <lineage>
        <taxon>Eukaryota</taxon>
        <taxon>Fungi</taxon>
        <taxon>Dikarya</taxon>
        <taxon>Ascomycota</taxon>
        <taxon>Pezizomycotina</taxon>
        <taxon>Sordariomycetes</taxon>
        <taxon>Hypocreomycetidae</taxon>
        <taxon>Hypocreales</taxon>
        <taxon>Clavicipitaceae</taxon>
        <taxon>Conoideocrella</taxon>
    </lineage>
</organism>
<evidence type="ECO:0000313" key="2">
    <source>
        <dbReference type="EMBL" id="KAK2612744.1"/>
    </source>
</evidence>
<feature type="compositionally biased region" description="Basic residues" evidence="1">
    <location>
        <begin position="13"/>
        <end position="23"/>
    </location>
</feature>
<accession>A0AAJ0CXF2</accession>
<feature type="region of interest" description="Disordered" evidence="1">
    <location>
        <begin position="1"/>
        <end position="55"/>
    </location>
</feature>
<feature type="compositionally biased region" description="Low complexity" evidence="1">
    <location>
        <begin position="99"/>
        <end position="112"/>
    </location>
</feature>
<feature type="region of interest" description="Disordered" evidence="1">
    <location>
        <begin position="580"/>
        <end position="643"/>
    </location>
</feature>
<feature type="region of interest" description="Disordered" evidence="1">
    <location>
        <begin position="684"/>
        <end position="704"/>
    </location>
</feature>
<dbReference type="EMBL" id="JASWJB010000012">
    <property type="protein sequence ID" value="KAK2612744.1"/>
    <property type="molecule type" value="Genomic_DNA"/>
</dbReference>
<name>A0AAJ0CXF2_9HYPO</name>
<comment type="caution">
    <text evidence="2">The sequence shown here is derived from an EMBL/GenBank/DDBJ whole genome shotgun (WGS) entry which is preliminary data.</text>
</comment>
<sequence length="828" mass="91541">MARKVHSSSVKPTPKKQPQRRRPTQIGQLDTTPTRDRSPVTSVSRKSRNGGAGNVYRAMDELEEFDDGINDADLAKIQLAETKEIPATPAGKGFLWSENGSGTRRSSSFSSNGQSKNVFGYLGVETTFSSPARDGYDELPDTLPLPKSPGHEPMLESQGQAARHIDFSETATTIFRSSPFAESHIFRGPGASSCRSSVRVDVQDGCIDTQPQEPTSVVNTITLTDNAHEDMKDRIKDTSKISTAPKIEKLSQERKHGDDPLEPFIAETPNRGQNGRLLMSNCVFLDGASDRLDRDHQVEANEVNAEYVSNKLMKKRKQRAKAPLEFDPETQEVKCVPRKPARKIACKKIKIASPEKLAVPARGGIGKRKDDAAQRCKVATKEVIDDPPSHARSLLSDDDCIMLNTNKTSSVDYAINSADEFEKEEVQVCSDKEQISFELHEDNINDITEAVDNNHQTPSPSKSIFMCRVADQGFQDNLSGETPMEQSRPNVVTSNVAVDDPSIYMDLEKIDGKIDDTAEWRKVETTATLNGDNIEPSQLNNLMFLDNAKEPEVEQSAATVSLDRSSYKRSAVRPYWHAGVSQRQRLTASSKQHAELGSNPDKDPGRNALYGRVPTPNHEPLVTGNACREGNGTDSKSKRSRQSELVRAELVVAGGDGSLNSTSDAASVEPANLRQSLLSELREDQKKRRNTNGGTQLAVTHASDRGRQEVHNLVDVCMEHFDSKKASINKVVDTYTNAGNHCVGKIQSRFARERGAVVEGAKEHTRIFHRLVLDGIGFVERSSDKRRRWLKQLQQEMSQRTTAYASTKTALECQHRELLQEASILSGI</sequence>
<protein>
    <submittedName>
        <fullName evidence="2">Uncharacterized protein</fullName>
    </submittedName>
</protein>